<comment type="caution">
    <text evidence="2">The sequence shown here is derived from an EMBL/GenBank/DDBJ whole genome shotgun (WGS) entry which is preliminary data.</text>
</comment>
<dbReference type="InterPro" id="IPR057191">
    <property type="entry name" value="DUF7869"/>
</dbReference>
<sequence length="513" mass="60387">MLQENPCKNKKCIRKCFEISEERRKSLFDYFWTLNDEKKLAIKRKKTKNTISRRSTSYEYFINEGEGRRQVCQQFILKTLDISQTHLLYSIYNAKEGLSSHDSRDRSASDKFDENTKAKAKAYIESLPALPSHYKRKKSNKLYLPEQFRNLSNLYRLYVKHCQELSEDYLSDRIFSNTFREYNFAFHIPKKDKCTICTKNENNPDKTTNKQLQEHLVEKEATYKRFHIHRHLKPDPTLIVASFDLQKVLATPHGESMMLYYSRKYAVYNFTVYGCRTQNGYCYTWGEADGRRGSCEIATCLFRYLKEVDTRGVKTLIFYCDNCTGQNKNRVILSMLNHFLQESEHLETIQINYLLPGHTYMETKNLIVWAPSQWPTFMESARKRPKPYKVEVLEHTDVINFNEMSDAIFTPVTIKNKNLRLKQIRVCTFKKSDLTQMHVKYSMKEDSTTYVIGLSKTLQEKGKGKCSGKENHRQAGEAFIIPKIFHNEYLNLPNITNVKDTLNESDNDDCEED</sequence>
<evidence type="ECO:0000313" key="3">
    <source>
        <dbReference type="Proteomes" id="UP001549920"/>
    </source>
</evidence>
<dbReference type="Pfam" id="PF25273">
    <property type="entry name" value="DUF7869"/>
    <property type="match status" value="1"/>
</dbReference>
<protein>
    <recommendedName>
        <fullName evidence="1">DUF7869 domain-containing protein</fullName>
    </recommendedName>
</protein>
<evidence type="ECO:0000259" key="1">
    <source>
        <dbReference type="Pfam" id="PF25273"/>
    </source>
</evidence>
<dbReference type="PANTHER" id="PTHR10773:SF19">
    <property type="match status" value="1"/>
</dbReference>
<evidence type="ECO:0000313" key="2">
    <source>
        <dbReference type="EMBL" id="KAL0860043.1"/>
    </source>
</evidence>
<organism evidence="2 3">
    <name type="scientific">Loxostege sticticalis</name>
    <name type="common">Beet webworm moth</name>
    <dbReference type="NCBI Taxonomy" id="481309"/>
    <lineage>
        <taxon>Eukaryota</taxon>
        <taxon>Metazoa</taxon>
        <taxon>Ecdysozoa</taxon>
        <taxon>Arthropoda</taxon>
        <taxon>Hexapoda</taxon>
        <taxon>Insecta</taxon>
        <taxon>Pterygota</taxon>
        <taxon>Neoptera</taxon>
        <taxon>Endopterygota</taxon>
        <taxon>Lepidoptera</taxon>
        <taxon>Glossata</taxon>
        <taxon>Ditrysia</taxon>
        <taxon>Pyraloidea</taxon>
        <taxon>Crambidae</taxon>
        <taxon>Pyraustinae</taxon>
        <taxon>Loxostege</taxon>
    </lineage>
</organism>
<name>A0ABR3H5G9_LOXSC</name>
<reference evidence="2 3" key="1">
    <citation type="submission" date="2024-06" db="EMBL/GenBank/DDBJ databases">
        <title>A chromosome-level genome assembly of beet webworm, Loxostege sticticalis.</title>
        <authorList>
            <person name="Zhang Y."/>
        </authorList>
    </citation>
    <scope>NUCLEOTIDE SEQUENCE [LARGE SCALE GENOMIC DNA]</scope>
    <source>
        <strain evidence="2">AQ026</strain>
        <tissue evidence="2">Whole body</tissue>
    </source>
</reference>
<accession>A0ABR3H5G9</accession>
<keyword evidence="3" id="KW-1185">Reference proteome</keyword>
<dbReference type="EMBL" id="JBEUOH010000026">
    <property type="protein sequence ID" value="KAL0860043.1"/>
    <property type="molecule type" value="Genomic_DNA"/>
</dbReference>
<proteinExistence type="predicted"/>
<gene>
    <name evidence="2" type="ORF">ABMA27_010358</name>
</gene>
<dbReference type="PANTHER" id="PTHR10773">
    <property type="entry name" value="DNA-DIRECTED RNA POLYMERASES I, II, AND III SUBUNIT RPABC2"/>
    <property type="match status" value="1"/>
</dbReference>
<dbReference type="Proteomes" id="UP001549920">
    <property type="component" value="Unassembled WGS sequence"/>
</dbReference>
<feature type="domain" description="DUF7869" evidence="1">
    <location>
        <begin position="293"/>
        <end position="361"/>
    </location>
</feature>